<evidence type="ECO:0000313" key="2">
    <source>
        <dbReference type="EMBL" id="SFM40697.1"/>
    </source>
</evidence>
<reference evidence="3 6" key="2">
    <citation type="submission" date="2019-04" db="EMBL/GenBank/DDBJ databases">
        <title>Crypto-aerobic microbial life in anoxic (sulfidic) marine sediments.</title>
        <authorList>
            <person name="Bhattacharya S."/>
            <person name="Roy C."/>
            <person name="Mondal N."/>
            <person name="Sarkar J."/>
            <person name="Mandal S."/>
            <person name="Rameez M.J."/>
            <person name="Ghosh W."/>
        </authorList>
    </citation>
    <scope>NUCLEOTIDE SEQUENCE [LARGE SCALE GENOMIC DNA]</scope>
    <source>
        <strain evidence="3 6">SBBB</strain>
    </source>
</reference>
<dbReference type="RefSeq" id="WP_036991959.1">
    <property type="nucleotide sequence ID" value="NZ_FOGN01000011.1"/>
</dbReference>
<sequence length="201" mass="22156">MNARTGLRVGTWLGVILLCFFAFGKWLGGQDGDRPEQLAWKQTYQENLWAPVQQRTLTLAGVERVLGEGSLWMISADGEPRLVSRHQLESDDRQWRVQAVIGLDEQQTASLVEAQAWQPGSPDQAVSPAVGQALAAYLVERISMIPDQPLTLGHIEGTFGPVEVRMPVSEGEAWIYPRQGVVVAVSDGQAHSIMFGLHEEL</sequence>
<protein>
    <submittedName>
        <fullName evidence="3">Uncharacterized protein</fullName>
    </submittedName>
</protein>
<evidence type="ECO:0000313" key="1">
    <source>
        <dbReference type="EMBL" id="SES37829.1"/>
    </source>
</evidence>
<organism evidence="3 6">
    <name type="scientific">Halopseudomonas bauzanensis</name>
    <dbReference type="NCBI Taxonomy" id="653930"/>
    <lineage>
        <taxon>Bacteria</taxon>
        <taxon>Pseudomonadati</taxon>
        <taxon>Pseudomonadota</taxon>
        <taxon>Gammaproteobacteria</taxon>
        <taxon>Pseudomonadales</taxon>
        <taxon>Pseudomonadaceae</taxon>
        <taxon>Halopseudomonas</taxon>
    </lineage>
</organism>
<dbReference type="OrthoDB" id="6850335at2"/>
<reference evidence="4 5" key="1">
    <citation type="submission" date="2016-10" db="EMBL/GenBank/DDBJ databases">
        <authorList>
            <person name="de Groot N.N."/>
        </authorList>
    </citation>
    <scope>NUCLEOTIDE SEQUENCE [LARGE SCALE GENOMIC DNA]</scope>
    <source>
        <strain evidence="2 4">CGMCC 1.9095</strain>
        <strain evidence="1 5">DSM 22558</strain>
    </source>
</reference>
<dbReference type="STRING" id="653930.SAMN05216589_0107"/>
<gene>
    <name evidence="3" type="ORF">FA869_02275</name>
    <name evidence="2" type="ORF">SAMN04487855_0107</name>
    <name evidence="1" type="ORF">SAMN05216589_0107</name>
</gene>
<keyword evidence="4" id="KW-1185">Reference proteome</keyword>
<accession>A0A031MG00</accession>
<dbReference type="EMBL" id="FOGN01000011">
    <property type="protein sequence ID" value="SES37829.1"/>
    <property type="molecule type" value="Genomic_DNA"/>
</dbReference>
<dbReference type="EMBL" id="SWAV01000001">
    <property type="protein sequence ID" value="TKA93034.1"/>
    <property type="molecule type" value="Genomic_DNA"/>
</dbReference>
<evidence type="ECO:0000313" key="3">
    <source>
        <dbReference type="EMBL" id="TKA93034.1"/>
    </source>
</evidence>
<evidence type="ECO:0000313" key="6">
    <source>
        <dbReference type="Proteomes" id="UP000305198"/>
    </source>
</evidence>
<evidence type="ECO:0000313" key="5">
    <source>
        <dbReference type="Proteomes" id="UP000186904"/>
    </source>
</evidence>
<proteinExistence type="predicted"/>
<dbReference type="AlphaFoldDB" id="A0A031MG00"/>
<dbReference type="Proteomes" id="UP000305198">
    <property type="component" value="Unassembled WGS sequence"/>
</dbReference>
<dbReference type="Proteomes" id="UP000186599">
    <property type="component" value="Unassembled WGS sequence"/>
</dbReference>
<name>A0A031MG00_9GAMM</name>
<evidence type="ECO:0000313" key="4">
    <source>
        <dbReference type="Proteomes" id="UP000186599"/>
    </source>
</evidence>
<dbReference type="EMBL" id="FOUA01000011">
    <property type="protein sequence ID" value="SFM40697.1"/>
    <property type="molecule type" value="Genomic_DNA"/>
</dbReference>
<dbReference type="Proteomes" id="UP000186904">
    <property type="component" value="Unassembled WGS sequence"/>
</dbReference>